<feature type="region of interest" description="Disordered" evidence="1">
    <location>
        <begin position="42"/>
        <end position="157"/>
    </location>
</feature>
<gene>
    <name evidence="2" type="ORF">BASA50_006266</name>
</gene>
<dbReference type="PANTHER" id="PTHR12507">
    <property type="entry name" value="REDUCED GROWTH PHENOTYPE 1 RGP1, YEAST -RELATED"/>
    <property type="match status" value="1"/>
</dbReference>
<name>A0ABQ8FAB2_9FUNG</name>
<feature type="compositionally biased region" description="Polar residues" evidence="1">
    <location>
        <begin position="178"/>
        <end position="201"/>
    </location>
</feature>
<dbReference type="Proteomes" id="UP001648503">
    <property type="component" value="Unassembled WGS sequence"/>
</dbReference>
<accession>A0ABQ8FAB2</accession>
<organism evidence="2 3">
    <name type="scientific">Batrachochytrium salamandrivorans</name>
    <dbReference type="NCBI Taxonomy" id="1357716"/>
    <lineage>
        <taxon>Eukaryota</taxon>
        <taxon>Fungi</taxon>
        <taxon>Fungi incertae sedis</taxon>
        <taxon>Chytridiomycota</taxon>
        <taxon>Chytridiomycota incertae sedis</taxon>
        <taxon>Chytridiomycetes</taxon>
        <taxon>Rhizophydiales</taxon>
        <taxon>Rhizophydiales incertae sedis</taxon>
        <taxon>Batrachochytrium</taxon>
    </lineage>
</organism>
<feature type="region of interest" description="Disordered" evidence="1">
    <location>
        <begin position="178"/>
        <end position="216"/>
    </location>
</feature>
<dbReference type="EMBL" id="JAFCIX010000328">
    <property type="protein sequence ID" value="KAH6594792.1"/>
    <property type="molecule type" value="Genomic_DNA"/>
</dbReference>
<evidence type="ECO:0000313" key="2">
    <source>
        <dbReference type="EMBL" id="KAH6594792.1"/>
    </source>
</evidence>
<sequence>MVVVLSASLPQDGVFFAGEKFVCVLTFTNTVQRLDLPGVYQDHSRTHSHGNGHHHQTFQHNGNSDKNHHHHPNDMGNRRPHSAYIPALSADAPAHPSLAPPVLPTDYYKENGSSNSHRDDHVVSRTRRSYSEASSYSGPKADPTKLAAESTASQNASSGGLVISTALKMLAGTFFGTSAPTVPNNPTAQSGFNTRNTSELSLTDPPKPQPRRRDLDAMGSSTDILATSEFQAKGFIPNYETIPETIPGEPSLPHSISQTSDVASPGLVQYLSPIYSPTSGVTIDAPNSAWKLHQAAGGESADSSRSASRTDVLTDSVDSLSADPIELEGQMLDQGGKIELHSSQTITEESKASRRCSMIHARPTDDLEILTPNTQDGTIRTAVTNGTSSNYSSTLSPMSDQTTPFTSSSLTPALAQLKVGTLFLKRRSTDPAVPLGAREDIAWAFAQMTGQFTVDSTHVKTSSFSPLRQKVMYRAAGSASGHGSQGGGGTLGVPSPSPVVVKRNETQPLPLYSTPPSILFCDLSLAPGESKSFKYEILLPSILPPSHRGKVARFFYKLIVGIQRSGKIRQSQIISIPFRLFNRTNFNGTRPVYEVMSPVVVNKDESIVTAQKSTANTTIFTPTSPEPDGLPGSLFAPASHQASIMDFNEYTTSMNNIANICQTSKKVSYEICKNNEHVAQLTLARIAYRLGETIVVVLNFTNGTIPCLQASVFLESIEVVEAPFVLKSKQQTSAYSRRCHAELHRSTFNSRRLVLSVTIPPTATADFQSTAVSMHWSLRVEFVTGIAGQMQQTPSMVDEGFRHHHVAKRAEVEPFDCSIPLKVYGGMRALKRTNKTFTFA</sequence>
<feature type="region of interest" description="Disordered" evidence="1">
    <location>
        <begin position="384"/>
        <end position="408"/>
    </location>
</feature>
<dbReference type="InterPro" id="IPR014848">
    <property type="entry name" value="Rgp1"/>
</dbReference>
<feature type="compositionally biased region" description="Basic residues" evidence="1">
    <location>
        <begin position="46"/>
        <end position="57"/>
    </location>
</feature>
<protein>
    <recommendedName>
        <fullName evidence="4">Rgp1-domain-containing protein</fullName>
    </recommendedName>
</protein>
<evidence type="ECO:0000256" key="1">
    <source>
        <dbReference type="SAM" id="MobiDB-lite"/>
    </source>
</evidence>
<keyword evidence="3" id="KW-1185">Reference proteome</keyword>
<dbReference type="Pfam" id="PF08737">
    <property type="entry name" value="Rgp1"/>
    <property type="match status" value="2"/>
</dbReference>
<evidence type="ECO:0008006" key="4">
    <source>
        <dbReference type="Google" id="ProtNLM"/>
    </source>
</evidence>
<evidence type="ECO:0000313" key="3">
    <source>
        <dbReference type="Proteomes" id="UP001648503"/>
    </source>
</evidence>
<reference evidence="2 3" key="1">
    <citation type="submission" date="2021-02" db="EMBL/GenBank/DDBJ databases">
        <title>Variation within the Batrachochytrium salamandrivorans European outbreak.</title>
        <authorList>
            <person name="Kelly M."/>
            <person name="Pasmans F."/>
            <person name="Shea T.P."/>
            <person name="Munoz J.F."/>
            <person name="Carranza S."/>
            <person name="Cuomo C.A."/>
            <person name="Martel A."/>
        </authorList>
    </citation>
    <scope>NUCLEOTIDE SEQUENCE [LARGE SCALE GENOMIC DNA]</scope>
    <source>
        <strain evidence="2 3">AMFP18/2</strain>
    </source>
</reference>
<proteinExistence type="predicted"/>
<comment type="caution">
    <text evidence="2">The sequence shown here is derived from an EMBL/GenBank/DDBJ whole genome shotgun (WGS) entry which is preliminary data.</text>
</comment>